<protein>
    <recommendedName>
        <fullName evidence="7">Glutamyl-tRNA(Gln) amidotransferase subunit A, mitochondrial</fullName>
        <shortName evidence="7">Glu-AdT subunit A</shortName>
        <ecNumber evidence="7">6.3.5.7</ecNumber>
    </recommendedName>
</protein>
<dbReference type="AlphaFoldDB" id="G8BNZ4"/>
<sequence>MSYKSAIEKLKLIPQSQKKYNIFCYINNDATKSLKHNSSLSHLKYKPLQNVICGIKDNIVTKDMPTTCASEILSGYVSPFDATCVKLLRDQGVTISGKTNLDEFGMGSGGVHSKIGPTLNPLYDDIPTIVGGSSSGSAAAVAANIVDFSLGTDTGGSVRLPAAYTSILGFKPSYGRISRHGVIAYAQSFDTVGILSKDIQMIKKIFNILDKHDFKDPTSLDDDNRQKLIDLKLHNSEMQSHTYRIGLPIEFINKATPNNVSELFNGFVERLLSMGHELVPLSIPSIKYSLPIYYTLVPSEAASNLSRYDGIRFGTRDKDTDIEGNTLFASTRNKFGTSVKERVILGNYNLCSDSYKNNYIKAQKMRVQLIDEFDSIFKLPNILTQNAKNLQYKTHAVDFIIGLTSAKFPEPIHKFNKNIINTNEESNDDEAALFANEFMNDIYTIPMSLSGLPTISIPTKDGAPVGVQVVGQYGDDERLLTFTESILTES</sequence>
<dbReference type="GO" id="GO:0005739">
    <property type="term" value="C:mitochondrion"/>
    <property type="evidence" value="ECO:0007669"/>
    <property type="project" value="UniProtKB-SubCell"/>
</dbReference>
<keyword evidence="2 7" id="KW-0436">Ligase</keyword>
<dbReference type="HOGENOM" id="CLU_009600_7_6_1"/>
<evidence type="ECO:0000256" key="5">
    <source>
        <dbReference type="ARBA" id="ARBA00022917"/>
    </source>
</evidence>
<keyword evidence="10" id="KW-1185">Reference proteome</keyword>
<dbReference type="InterPro" id="IPR020556">
    <property type="entry name" value="Amidase_CS"/>
</dbReference>
<keyword evidence="7" id="KW-0496">Mitochondrion</keyword>
<comment type="catalytic activity">
    <reaction evidence="6 7">
        <text>L-glutamyl-tRNA(Gln) + L-glutamine + ATP + H2O = L-glutaminyl-tRNA(Gln) + L-glutamate + ADP + phosphate + H(+)</text>
        <dbReference type="Rhea" id="RHEA:17521"/>
        <dbReference type="Rhea" id="RHEA-COMP:9681"/>
        <dbReference type="Rhea" id="RHEA-COMP:9684"/>
        <dbReference type="ChEBI" id="CHEBI:15377"/>
        <dbReference type="ChEBI" id="CHEBI:15378"/>
        <dbReference type="ChEBI" id="CHEBI:29985"/>
        <dbReference type="ChEBI" id="CHEBI:30616"/>
        <dbReference type="ChEBI" id="CHEBI:43474"/>
        <dbReference type="ChEBI" id="CHEBI:58359"/>
        <dbReference type="ChEBI" id="CHEBI:78520"/>
        <dbReference type="ChEBI" id="CHEBI:78521"/>
        <dbReference type="ChEBI" id="CHEBI:456216"/>
        <dbReference type="EC" id="6.3.5.7"/>
    </reaction>
</comment>
<comment type="subunit">
    <text evidence="7">Subunit of the heterotrimeric GatFAB amidotransferase (AdT) complex, composed of A, B and F subunits.</text>
</comment>
<feature type="active site" description="Charge relay system" evidence="7">
    <location>
        <position position="56"/>
    </location>
</feature>
<dbReference type="STRING" id="1071381.G8BNZ4"/>
<dbReference type="GO" id="GO:0005524">
    <property type="term" value="F:ATP binding"/>
    <property type="evidence" value="ECO:0007669"/>
    <property type="project" value="UniProtKB-KW"/>
</dbReference>
<evidence type="ECO:0000256" key="7">
    <source>
        <dbReference type="HAMAP-Rule" id="MF_03150"/>
    </source>
</evidence>
<evidence type="ECO:0000259" key="8">
    <source>
        <dbReference type="Pfam" id="PF01425"/>
    </source>
</evidence>
<comment type="function">
    <text evidence="7">Allows the formation of correctly charged Gln-tRNA(Gln) through the transamidation of misacylated Glu-tRNA(Gln) in the mitochondria. The reaction takes place in the presence of glutamine and ATP through an activated gamma-phospho-Glu-tRNA(Gln).</text>
</comment>
<evidence type="ECO:0000313" key="9">
    <source>
        <dbReference type="EMBL" id="CCE61622.1"/>
    </source>
</evidence>
<dbReference type="EC" id="6.3.5.7" evidence="7"/>
<evidence type="ECO:0000313" key="10">
    <source>
        <dbReference type="Proteomes" id="UP000005666"/>
    </source>
</evidence>
<dbReference type="InterPro" id="IPR000120">
    <property type="entry name" value="Amidase"/>
</dbReference>
<evidence type="ECO:0000256" key="2">
    <source>
        <dbReference type="ARBA" id="ARBA00022598"/>
    </source>
</evidence>
<name>G8BNZ4_TETPH</name>
<organism evidence="9 10">
    <name type="scientific">Tetrapisispora phaffii (strain ATCC 24235 / CBS 4417 / NBRC 1672 / NRRL Y-8282 / UCD 70-5)</name>
    <name type="common">Yeast</name>
    <name type="synonym">Fabospora phaffii</name>
    <dbReference type="NCBI Taxonomy" id="1071381"/>
    <lineage>
        <taxon>Eukaryota</taxon>
        <taxon>Fungi</taxon>
        <taxon>Dikarya</taxon>
        <taxon>Ascomycota</taxon>
        <taxon>Saccharomycotina</taxon>
        <taxon>Saccharomycetes</taxon>
        <taxon>Saccharomycetales</taxon>
        <taxon>Saccharomycetaceae</taxon>
        <taxon>Tetrapisispora</taxon>
    </lineage>
</organism>
<evidence type="ECO:0000256" key="3">
    <source>
        <dbReference type="ARBA" id="ARBA00022741"/>
    </source>
</evidence>
<dbReference type="HAMAP" id="MF_00120">
    <property type="entry name" value="GatA"/>
    <property type="match status" value="1"/>
</dbReference>
<dbReference type="InterPro" id="IPR004412">
    <property type="entry name" value="GatA"/>
</dbReference>
<dbReference type="GO" id="GO:0030956">
    <property type="term" value="C:glutamyl-tRNA(Gln) amidotransferase complex"/>
    <property type="evidence" value="ECO:0007669"/>
    <property type="project" value="UniProtKB-UniRule"/>
</dbReference>
<dbReference type="PANTHER" id="PTHR11895:SF7">
    <property type="entry name" value="GLUTAMYL-TRNA(GLN) AMIDOTRANSFERASE SUBUNIT A, MITOCHONDRIAL"/>
    <property type="match status" value="1"/>
</dbReference>
<dbReference type="PANTHER" id="PTHR11895">
    <property type="entry name" value="TRANSAMIDASE"/>
    <property type="match status" value="1"/>
</dbReference>
<keyword evidence="5 7" id="KW-0648">Protein biosynthesis</keyword>
<dbReference type="SUPFAM" id="SSF75304">
    <property type="entry name" value="Amidase signature (AS) enzymes"/>
    <property type="match status" value="1"/>
</dbReference>
<keyword evidence="3 7" id="KW-0547">Nucleotide-binding</keyword>
<reference evidence="9 10" key="1">
    <citation type="journal article" date="2011" name="Proc. Natl. Acad. Sci. U.S.A.">
        <title>Evolutionary erosion of yeast sex chromosomes by mating-type switching accidents.</title>
        <authorList>
            <person name="Gordon J.L."/>
            <person name="Armisen D."/>
            <person name="Proux-Wera E."/>
            <person name="Oheigeartaigh S.S."/>
            <person name="Byrne K.P."/>
            <person name="Wolfe K.H."/>
        </authorList>
    </citation>
    <scope>NUCLEOTIDE SEQUENCE [LARGE SCALE GENOMIC DNA]</scope>
    <source>
        <strain evidence="10">ATCC 24235 / CBS 4417 / NBRC 1672 / NRRL Y-8282 / UCD 70-5</strain>
    </source>
</reference>
<dbReference type="Proteomes" id="UP000005666">
    <property type="component" value="Chromosome 1"/>
</dbReference>
<gene>
    <name evidence="9" type="primary">TPHA0A05480</name>
    <name evidence="7" type="synonym">HER2</name>
    <name evidence="9" type="ordered locus">TPHA_0A05480</name>
</gene>
<dbReference type="EMBL" id="HE612856">
    <property type="protein sequence ID" value="CCE61622.1"/>
    <property type="molecule type" value="Genomic_DNA"/>
</dbReference>
<comment type="subcellular location">
    <subcellularLocation>
        <location evidence="7">Mitochondrion</location>
    </subcellularLocation>
</comment>
<evidence type="ECO:0000256" key="4">
    <source>
        <dbReference type="ARBA" id="ARBA00022840"/>
    </source>
</evidence>
<comment type="similarity">
    <text evidence="1 7">Belongs to the amidase family. GatA subfamily.</text>
</comment>
<evidence type="ECO:0000256" key="1">
    <source>
        <dbReference type="ARBA" id="ARBA00008069"/>
    </source>
</evidence>
<dbReference type="eggNOG" id="KOG1211">
    <property type="taxonomic scope" value="Eukaryota"/>
</dbReference>
<dbReference type="OMA" id="QPASYCG"/>
<proteinExistence type="inferred from homology"/>
<dbReference type="InterPro" id="IPR036928">
    <property type="entry name" value="AS_sf"/>
</dbReference>
<dbReference type="GO" id="GO:0050567">
    <property type="term" value="F:glutaminyl-tRNA synthase (glutamine-hydrolyzing) activity"/>
    <property type="evidence" value="ECO:0007669"/>
    <property type="project" value="UniProtKB-UniRule"/>
</dbReference>
<feature type="active site" description="Acyl-ester intermediate" evidence="7">
    <location>
        <position position="157"/>
    </location>
</feature>
<dbReference type="Gene3D" id="3.90.1300.10">
    <property type="entry name" value="Amidase signature (AS) domain"/>
    <property type="match status" value="1"/>
</dbReference>
<dbReference type="GO" id="GO:0070681">
    <property type="term" value="P:glutaminyl-tRNAGln biosynthesis via transamidation"/>
    <property type="evidence" value="ECO:0007669"/>
    <property type="project" value="UniProtKB-UniRule"/>
</dbReference>
<dbReference type="Pfam" id="PF01425">
    <property type="entry name" value="Amidase"/>
    <property type="match status" value="1"/>
</dbReference>
<dbReference type="KEGG" id="tpf:TPHA_0A05480"/>
<dbReference type="RefSeq" id="XP_003684056.1">
    <property type="nucleotide sequence ID" value="XM_003684008.1"/>
</dbReference>
<dbReference type="NCBIfam" id="TIGR00132">
    <property type="entry name" value="gatA"/>
    <property type="match status" value="1"/>
</dbReference>
<keyword evidence="4 7" id="KW-0067">ATP-binding</keyword>
<accession>G8BNZ4</accession>
<dbReference type="GeneID" id="11532228"/>
<evidence type="ECO:0000256" key="6">
    <source>
        <dbReference type="ARBA" id="ARBA00047407"/>
    </source>
</evidence>
<feature type="active site" description="Charge relay system" evidence="7">
    <location>
        <position position="133"/>
    </location>
</feature>
<dbReference type="InterPro" id="IPR023631">
    <property type="entry name" value="Amidase_dom"/>
</dbReference>
<dbReference type="PROSITE" id="PS00571">
    <property type="entry name" value="AMIDASES"/>
    <property type="match status" value="1"/>
</dbReference>
<dbReference type="GO" id="GO:0007029">
    <property type="term" value="P:endoplasmic reticulum organization"/>
    <property type="evidence" value="ECO:0007669"/>
    <property type="project" value="EnsemblFungi"/>
</dbReference>
<dbReference type="GO" id="GO:0032543">
    <property type="term" value="P:mitochondrial translation"/>
    <property type="evidence" value="ECO:0007669"/>
    <property type="project" value="UniProtKB-UniRule"/>
</dbReference>
<feature type="domain" description="Amidase" evidence="8">
    <location>
        <begin position="13"/>
        <end position="480"/>
    </location>
</feature>
<dbReference type="OrthoDB" id="421993at2759"/>